<gene>
    <name evidence="3" type="ORF">WS67_02575</name>
</gene>
<dbReference type="GO" id="GO:0032259">
    <property type="term" value="P:methylation"/>
    <property type="evidence" value="ECO:0007669"/>
    <property type="project" value="UniProtKB-KW"/>
</dbReference>
<dbReference type="RefSeq" id="WP_059520682.1">
    <property type="nucleotide sequence ID" value="NZ_LOWA01000059.1"/>
</dbReference>
<evidence type="ECO:0000313" key="3">
    <source>
        <dbReference type="EMBL" id="KVE23378.1"/>
    </source>
</evidence>
<feature type="domain" description="Methyltransferase type 11" evidence="2">
    <location>
        <begin position="64"/>
        <end position="162"/>
    </location>
</feature>
<name>A0A118DLK6_9BURK</name>
<proteinExistence type="predicted"/>
<dbReference type="Pfam" id="PF08241">
    <property type="entry name" value="Methyltransf_11"/>
    <property type="match status" value="1"/>
</dbReference>
<dbReference type="AlphaFoldDB" id="A0A118DLK6"/>
<dbReference type="PANTHER" id="PTHR44068">
    <property type="entry name" value="ZGC:194242"/>
    <property type="match status" value="1"/>
</dbReference>
<organism evidence="3 4">
    <name type="scientific">Burkholderia singularis</name>
    <dbReference type="NCBI Taxonomy" id="1503053"/>
    <lineage>
        <taxon>Bacteria</taxon>
        <taxon>Pseudomonadati</taxon>
        <taxon>Pseudomonadota</taxon>
        <taxon>Betaproteobacteria</taxon>
        <taxon>Burkholderiales</taxon>
        <taxon>Burkholderiaceae</taxon>
        <taxon>Burkholderia</taxon>
        <taxon>pseudomallei group</taxon>
    </lineage>
</organism>
<dbReference type="InterPro" id="IPR050447">
    <property type="entry name" value="Erg6_SMT_methyltransf"/>
</dbReference>
<dbReference type="InterPro" id="IPR029063">
    <property type="entry name" value="SAM-dependent_MTases_sf"/>
</dbReference>
<evidence type="ECO:0000256" key="1">
    <source>
        <dbReference type="ARBA" id="ARBA00022679"/>
    </source>
</evidence>
<dbReference type="GO" id="GO:0008757">
    <property type="term" value="F:S-adenosylmethionine-dependent methyltransferase activity"/>
    <property type="evidence" value="ECO:0007669"/>
    <property type="project" value="InterPro"/>
</dbReference>
<protein>
    <submittedName>
        <fullName evidence="3">Methyltransferase</fullName>
    </submittedName>
</protein>
<comment type="caution">
    <text evidence="3">The sequence shown here is derived from an EMBL/GenBank/DDBJ whole genome shotgun (WGS) entry which is preliminary data.</text>
</comment>
<dbReference type="PANTHER" id="PTHR44068:SF11">
    <property type="entry name" value="GERANYL DIPHOSPHATE 2-C-METHYLTRANSFERASE"/>
    <property type="match status" value="1"/>
</dbReference>
<keyword evidence="1 3" id="KW-0808">Transferase</keyword>
<keyword evidence="3" id="KW-0489">Methyltransferase</keyword>
<keyword evidence="4" id="KW-1185">Reference proteome</keyword>
<dbReference type="EMBL" id="LOWA01000059">
    <property type="protein sequence ID" value="KVE23378.1"/>
    <property type="molecule type" value="Genomic_DNA"/>
</dbReference>
<dbReference type="InterPro" id="IPR013216">
    <property type="entry name" value="Methyltransf_11"/>
</dbReference>
<dbReference type="OrthoDB" id="529208at2"/>
<sequence length="272" mass="30567">MTHEPIHLHAGFYERAFGGFTVQAIEEVRLETYGEDLGQNDWSTADDFRAFGQWLGLCADSHLLDVCSGSGGPALFLAKQSGCRVTGVDIQPDGLQTARRLAREQGLQDRSRFVDCDVRQPLPFPDGSFDALLCIDSVVHLRDRQALLNEWRRLLKPGGRFVYTDPTLVTGIVSKDEVVERGTPGYFLYTPVGLNECQIAEAGLKLERQVDLTANVVKLSERWHAAREKRRAQFVAMEGEEAFERMQRFLATTRRVSVEGRLSRAAFIGHRL</sequence>
<evidence type="ECO:0000259" key="2">
    <source>
        <dbReference type="Pfam" id="PF08241"/>
    </source>
</evidence>
<dbReference type="SUPFAM" id="SSF53335">
    <property type="entry name" value="S-adenosyl-L-methionine-dependent methyltransferases"/>
    <property type="match status" value="1"/>
</dbReference>
<dbReference type="Proteomes" id="UP000062788">
    <property type="component" value="Unassembled WGS sequence"/>
</dbReference>
<dbReference type="CDD" id="cd02440">
    <property type="entry name" value="AdoMet_MTases"/>
    <property type="match status" value="1"/>
</dbReference>
<accession>A0A118DLK6</accession>
<dbReference type="Gene3D" id="3.40.50.150">
    <property type="entry name" value="Vaccinia Virus protein VP39"/>
    <property type="match status" value="1"/>
</dbReference>
<reference evidence="3 4" key="1">
    <citation type="submission" date="2015-11" db="EMBL/GenBank/DDBJ databases">
        <title>Expanding the genomic diversity of Burkholderia species for the development of highly accurate diagnostics.</title>
        <authorList>
            <person name="Sahl J."/>
            <person name="Keim P."/>
            <person name="Wagner D."/>
        </authorList>
    </citation>
    <scope>NUCLEOTIDE SEQUENCE [LARGE SCALE GENOMIC DNA]</scope>
    <source>
        <strain evidence="3 4">TSV85</strain>
    </source>
</reference>
<evidence type="ECO:0000313" key="4">
    <source>
        <dbReference type="Proteomes" id="UP000062788"/>
    </source>
</evidence>